<sequence length="111" mass="12959">MGKGRDRDCREEEQQKGLGIERREEISDVLIRENKLIEFEGGSNLSLEFAWFSPRFPVPCVFQFAVPTSFRLYFLAWILAQGLYSLISSLLLKEDCCIRSIPLFLFLLFIF</sequence>
<evidence type="ECO:0000256" key="1">
    <source>
        <dbReference type="SAM" id="Phobius"/>
    </source>
</evidence>
<dbReference type="AlphaFoldDB" id="A0A1S3YGS9"/>
<dbReference type="KEGG" id="nta:107775948"/>
<accession>A0A1S3YGS9</accession>
<name>A0A1S3YGS9_TOBAC</name>
<proteinExistence type="predicted"/>
<evidence type="ECO:0000313" key="2">
    <source>
        <dbReference type="RefSeq" id="XP_016451243.1"/>
    </source>
</evidence>
<protein>
    <submittedName>
        <fullName evidence="2">Uncharacterized protein</fullName>
    </submittedName>
</protein>
<dbReference type="PaxDb" id="4097-A0A1S3YGS9"/>
<gene>
    <name evidence="2" type="primary">LOC107775948</name>
</gene>
<reference evidence="2" key="1">
    <citation type="submission" date="2025-08" db="UniProtKB">
        <authorList>
            <consortium name="RefSeq"/>
        </authorList>
    </citation>
    <scope>IDENTIFICATION</scope>
</reference>
<keyword evidence="1" id="KW-0472">Membrane</keyword>
<dbReference type="RefSeq" id="XP_016451243.1">
    <property type="nucleotide sequence ID" value="XM_016595757.1"/>
</dbReference>
<organism evidence="2">
    <name type="scientific">Nicotiana tabacum</name>
    <name type="common">Common tobacco</name>
    <dbReference type="NCBI Taxonomy" id="4097"/>
    <lineage>
        <taxon>Eukaryota</taxon>
        <taxon>Viridiplantae</taxon>
        <taxon>Streptophyta</taxon>
        <taxon>Embryophyta</taxon>
        <taxon>Tracheophyta</taxon>
        <taxon>Spermatophyta</taxon>
        <taxon>Magnoliopsida</taxon>
        <taxon>eudicotyledons</taxon>
        <taxon>Gunneridae</taxon>
        <taxon>Pentapetalae</taxon>
        <taxon>asterids</taxon>
        <taxon>lamiids</taxon>
        <taxon>Solanales</taxon>
        <taxon>Solanaceae</taxon>
        <taxon>Nicotianoideae</taxon>
        <taxon>Nicotianeae</taxon>
        <taxon>Nicotiana</taxon>
    </lineage>
</organism>
<keyword evidence="1" id="KW-0812">Transmembrane</keyword>
<feature type="transmembrane region" description="Helical" evidence="1">
    <location>
        <begin position="72"/>
        <end position="92"/>
    </location>
</feature>
<keyword evidence="1" id="KW-1133">Transmembrane helix</keyword>